<dbReference type="AlphaFoldDB" id="A0AAD9PZQ8"/>
<keyword evidence="1" id="KW-0723">Serine/threonine-protein kinase</keyword>
<keyword evidence="2" id="KW-0808">Transferase</keyword>
<organism evidence="7 8">
    <name type="scientific">Acropora cervicornis</name>
    <name type="common">Staghorn coral</name>
    <dbReference type="NCBI Taxonomy" id="6130"/>
    <lineage>
        <taxon>Eukaryota</taxon>
        <taxon>Metazoa</taxon>
        <taxon>Cnidaria</taxon>
        <taxon>Anthozoa</taxon>
        <taxon>Hexacorallia</taxon>
        <taxon>Scleractinia</taxon>
        <taxon>Astrocoeniina</taxon>
        <taxon>Acroporidae</taxon>
        <taxon>Acropora</taxon>
    </lineage>
</organism>
<protein>
    <submittedName>
        <fullName evidence="7">Mitogen-activated protein kinase kinase kinase 3</fullName>
    </submittedName>
</protein>
<evidence type="ECO:0000256" key="1">
    <source>
        <dbReference type="ARBA" id="ARBA00022527"/>
    </source>
</evidence>
<proteinExistence type="predicted"/>
<dbReference type="EMBL" id="JARQWQ010000091">
    <property type="protein sequence ID" value="KAK2551968.1"/>
    <property type="molecule type" value="Genomic_DNA"/>
</dbReference>
<dbReference type="GO" id="GO:0005524">
    <property type="term" value="F:ATP binding"/>
    <property type="evidence" value="ECO:0007669"/>
    <property type="project" value="UniProtKB-KW"/>
</dbReference>
<evidence type="ECO:0000259" key="6">
    <source>
        <dbReference type="PROSITE" id="PS50011"/>
    </source>
</evidence>
<dbReference type="PIRSF" id="PIRSF000654">
    <property type="entry name" value="Integrin-linked_kinase"/>
    <property type="match status" value="1"/>
</dbReference>
<evidence type="ECO:0000313" key="8">
    <source>
        <dbReference type="Proteomes" id="UP001249851"/>
    </source>
</evidence>
<sequence>MMSTFNRKQKAEQEVKILSALKHRFIVEFHHTDQAHDTFLIFMECMEGGSVANRLKDKGPLKEPVVQKFTRQLLDAVAFMHNIPTNPVIHKDIKGANVLLDKLQKNIKLTDFGLCTEMNTLKTATGGFVTKNNVASFLWTSPEMLNNKRFGRNTDIWSVGCTVIEMLTSKPPLMDPENQHLIDGQRMYMIAHRELKPPDSCSSLACRFLERCLSDSEERPSASELLKTDDFVKFLSD</sequence>
<dbReference type="PANTHER" id="PTHR11584">
    <property type="entry name" value="SERINE/THREONINE PROTEIN KINASE"/>
    <property type="match status" value="1"/>
</dbReference>
<dbReference type="GO" id="GO:0004674">
    <property type="term" value="F:protein serine/threonine kinase activity"/>
    <property type="evidence" value="ECO:0007669"/>
    <property type="project" value="UniProtKB-KW"/>
</dbReference>
<gene>
    <name evidence="7" type="ORF">P5673_026965</name>
</gene>
<name>A0AAD9PZQ8_ACRCE</name>
<dbReference type="Pfam" id="PF00069">
    <property type="entry name" value="Pkinase"/>
    <property type="match status" value="1"/>
</dbReference>
<reference evidence="7" key="2">
    <citation type="journal article" date="2023" name="Science">
        <title>Genomic signatures of disease resistance in endangered staghorn corals.</title>
        <authorList>
            <person name="Vollmer S.V."/>
            <person name="Selwyn J.D."/>
            <person name="Despard B.A."/>
            <person name="Roesel C.L."/>
        </authorList>
    </citation>
    <scope>NUCLEOTIDE SEQUENCE</scope>
    <source>
        <strain evidence="7">K2</strain>
    </source>
</reference>
<keyword evidence="8" id="KW-1185">Reference proteome</keyword>
<accession>A0AAD9PZQ8</accession>
<feature type="domain" description="Protein kinase" evidence="6">
    <location>
        <begin position="1"/>
        <end position="232"/>
    </location>
</feature>
<dbReference type="InterPro" id="IPR008271">
    <property type="entry name" value="Ser/Thr_kinase_AS"/>
</dbReference>
<evidence type="ECO:0000256" key="2">
    <source>
        <dbReference type="ARBA" id="ARBA00022679"/>
    </source>
</evidence>
<evidence type="ECO:0000313" key="7">
    <source>
        <dbReference type="EMBL" id="KAK2551968.1"/>
    </source>
</evidence>
<evidence type="ECO:0000256" key="4">
    <source>
        <dbReference type="ARBA" id="ARBA00022777"/>
    </source>
</evidence>
<dbReference type="SUPFAM" id="SSF56112">
    <property type="entry name" value="Protein kinase-like (PK-like)"/>
    <property type="match status" value="1"/>
</dbReference>
<dbReference type="InterPro" id="IPR000719">
    <property type="entry name" value="Prot_kinase_dom"/>
</dbReference>
<dbReference type="Proteomes" id="UP001249851">
    <property type="component" value="Unassembled WGS sequence"/>
</dbReference>
<dbReference type="Gene3D" id="1.10.510.10">
    <property type="entry name" value="Transferase(Phosphotransferase) domain 1"/>
    <property type="match status" value="1"/>
</dbReference>
<dbReference type="PANTHER" id="PTHR11584:SF369">
    <property type="entry name" value="MITOGEN-ACTIVATED PROTEIN KINASE KINASE KINASE 19-RELATED"/>
    <property type="match status" value="1"/>
</dbReference>
<dbReference type="PROSITE" id="PS50011">
    <property type="entry name" value="PROTEIN_KINASE_DOM"/>
    <property type="match status" value="1"/>
</dbReference>
<keyword evidence="3" id="KW-0547">Nucleotide-binding</keyword>
<keyword evidence="4 7" id="KW-0418">Kinase</keyword>
<keyword evidence="5" id="KW-0067">ATP-binding</keyword>
<dbReference type="PROSITE" id="PS00108">
    <property type="entry name" value="PROTEIN_KINASE_ST"/>
    <property type="match status" value="1"/>
</dbReference>
<dbReference type="InterPro" id="IPR011009">
    <property type="entry name" value="Kinase-like_dom_sf"/>
</dbReference>
<dbReference type="SMART" id="SM00220">
    <property type="entry name" value="S_TKc"/>
    <property type="match status" value="1"/>
</dbReference>
<evidence type="ECO:0000256" key="5">
    <source>
        <dbReference type="ARBA" id="ARBA00022840"/>
    </source>
</evidence>
<comment type="caution">
    <text evidence="7">The sequence shown here is derived from an EMBL/GenBank/DDBJ whole genome shotgun (WGS) entry which is preliminary data.</text>
</comment>
<reference evidence="7" key="1">
    <citation type="journal article" date="2023" name="G3 (Bethesda)">
        <title>Whole genome assembly and annotation of the endangered Caribbean coral Acropora cervicornis.</title>
        <authorList>
            <person name="Selwyn J.D."/>
            <person name="Vollmer S.V."/>
        </authorList>
    </citation>
    <scope>NUCLEOTIDE SEQUENCE</scope>
    <source>
        <strain evidence="7">K2</strain>
    </source>
</reference>
<evidence type="ECO:0000256" key="3">
    <source>
        <dbReference type="ARBA" id="ARBA00022741"/>
    </source>
</evidence>